<dbReference type="AlphaFoldDB" id="A0AAE3J8N6"/>
<dbReference type="Pfam" id="PF06144">
    <property type="entry name" value="DNA_pol3_delta"/>
    <property type="match status" value="1"/>
</dbReference>
<evidence type="ECO:0000256" key="2">
    <source>
        <dbReference type="ARBA" id="ARBA00017703"/>
    </source>
</evidence>
<protein>
    <recommendedName>
        <fullName evidence="2">DNA polymerase III subunit delta</fullName>
        <ecNumber evidence="1">2.7.7.7</ecNumber>
    </recommendedName>
</protein>
<keyword evidence="4 11" id="KW-0548">Nucleotidyltransferase</keyword>
<dbReference type="SUPFAM" id="SSF48019">
    <property type="entry name" value="post-AAA+ oligomerization domain-like"/>
    <property type="match status" value="1"/>
</dbReference>
<evidence type="ECO:0000256" key="8">
    <source>
        <dbReference type="ARBA" id="ARBA00049244"/>
    </source>
</evidence>
<dbReference type="InterPro" id="IPR048466">
    <property type="entry name" value="DNA_pol3_delta-like_C"/>
</dbReference>
<dbReference type="EMBL" id="JAJEQM010000004">
    <property type="protein sequence ID" value="MCC2209993.1"/>
    <property type="molecule type" value="Genomic_DNA"/>
</dbReference>
<evidence type="ECO:0000256" key="6">
    <source>
        <dbReference type="ARBA" id="ARBA00022932"/>
    </source>
</evidence>
<sequence>MAEKKNGNLLKLKKQLKEGILAPLYVFYGEEDYLREMYVDRVKDCVPDGGFPDFNHIKIEGRDVAFSEYDDAWESFPMMADKKLIHIKDSGIFQLKSGKDEASTEEKKEFWTEKFKRISDDTVVIFDETAVDKRSALYKAAAKVGSVVEFTYLSEADLVTWVVKQFLNAKKKISKENAYYLITICDSGLASINNEIKKLIDFCDEEIYKTDIDRVVSKSMEVIVFELTDAIMLGNTQKAMETLADLKTVKENVFTLIYLMLSTFEKMLRVKLMNGAPQAEVASEIGVPLFVARKYINSTKGFSEDSLVWMVRRVAEIDLAIKEGRIEDWNALEQYVAECIYRSHR</sequence>
<dbReference type="InterPro" id="IPR027417">
    <property type="entry name" value="P-loop_NTPase"/>
</dbReference>
<feature type="domain" description="DNA polymerase III delta N-terminal" evidence="9">
    <location>
        <begin position="25"/>
        <end position="150"/>
    </location>
</feature>
<evidence type="ECO:0000313" key="12">
    <source>
        <dbReference type="Proteomes" id="UP001198242"/>
    </source>
</evidence>
<reference evidence="11 12" key="1">
    <citation type="submission" date="2021-10" db="EMBL/GenBank/DDBJ databases">
        <title>Anaerobic single-cell dispensing facilitates the cultivation of human gut bacteria.</title>
        <authorList>
            <person name="Afrizal A."/>
        </authorList>
    </citation>
    <scope>NUCLEOTIDE SEQUENCE [LARGE SCALE GENOMIC DNA]</scope>
    <source>
        <strain evidence="11 12">CLA-AA-H232</strain>
    </source>
</reference>
<dbReference type="Proteomes" id="UP001198242">
    <property type="component" value="Unassembled WGS sequence"/>
</dbReference>
<dbReference type="GO" id="GO:0003677">
    <property type="term" value="F:DNA binding"/>
    <property type="evidence" value="ECO:0007669"/>
    <property type="project" value="InterPro"/>
</dbReference>
<gene>
    <name evidence="11" type="primary">holA</name>
    <name evidence="11" type="ORF">LKE05_04175</name>
</gene>
<evidence type="ECO:0000259" key="10">
    <source>
        <dbReference type="Pfam" id="PF21694"/>
    </source>
</evidence>
<comment type="caution">
    <text evidence="11">The sequence shown here is derived from an EMBL/GenBank/DDBJ whole genome shotgun (WGS) entry which is preliminary data.</text>
</comment>
<evidence type="ECO:0000313" key="11">
    <source>
        <dbReference type="EMBL" id="MCC2209993.1"/>
    </source>
</evidence>
<dbReference type="Gene3D" id="1.10.8.60">
    <property type="match status" value="1"/>
</dbReference>
<dbReference type="GO" id="GO:0009360">
    <property type="term" value="C:DNA polymerase III complex"/>
    <property type="evidence" value="ECO:0007669"/>
    <property type="project" value="InterPro"/>
</dbReference>
<dbReference type="Gene3D" id="1.20.272.10">
    <property type="match status" value="1"/>
</dbReference>
<organism evidence="11 12">
    <name type="scientific">Hominilimicola fabiformis</name>
    <dbReference type="NCBI Taxonomy" id="2885356"/>
    <lineage>
        <taxon>Bacteria</taxon>
        <taxon>Bacillati</taxon>
        <taxon>Bacillota</taxon>
        <taxon>Clostridia</taxon>
        <taxon>Eubacteriales</taxon>
        <taxon>Oscillospiraceae</taxon>
        <taxon>Hominilimicola</taxon>
    </lineage>
</organism>
<dbReference type="PANTHER" id="PTHR34388:SF1">
    <property type="entry name" value="DNA POLYMERASE III SUBUNIT DELTA"/>
    <property type="match status" value="1"/>
</dbReference>
<dbReference type="Gene3D" id="3.40.50.300">
    <property type="entry name" value="P-loop containing nucleotide triphosphate hydrolases"/>
    <property type="match status" value="1"/>
</dbReference>
<dbReference type="NCBIfam" id="TIGR01128">
    <property type="entry name" value="holA"/>
    <property type="match status" value="1"/>
</dbReference>
<keyword evidence="3 11" id="KW-0808">Transferase</keyword>
<dbReference type="GO" id="GO:0003887">
    <property type="term" value="F:DNA-directed DNA polymerase activity"/>
    <property type="evidence" value="ECO:0007669"/>
    <property type="project" value="UniProtKB-KW"/>
</dbReference>
<dbReference type="RefSeq" id="WP_308456024.1">
    <property type="nucleotide sequence ID" value="NZ_JAJEQM010000004.1"/>
</dbReference>
<dbReference type="InterPro" id="IPR010372">
    <property type="entry name" value="DNA_pol3_delta_N"/>
</dbReference>
<dbReference type="PANTHER" id="PTHR34388">
    <property type="entry name" value="DNA POLYMERASE III SUBUNIT DELTA"/>
    <property type="match status" value="1"/>
</dbReference>
<keyword evidence="12" id="KW-1185">Reference proteome</keyword>
<dbReference type="GO" id="GO:0006261">
    <property type="term" value="P:DNA-templated DNA replication"/>
    <property type="evidence" value="ECO:0007669"/>
    <property type="project" value="TreeGrafter"/>
</dbReference>
<comment type="similarity">
    <text evidence="7">Belongs to the DNA polymerase HolA subunit family.</text>
</comment>
<accession>A0AAE3J8N6</accession>
<dbReference type="Pfam" id="PF21694">
    <property type="entry name" value="DNA_pol3_delta_C"/>
    <property type="match status" value="1"/>
</dbReference>
<keyword evidence="5" id="KW-0235">DNA replication</keyword>
<dbReference type="InterPro" id="IPR008921">
    <property type="entry name" value="DNA_pol3_clamp-load_cplx_C"/>
</dbReference>
<evidence type="ECO:0000256" key="4">
    <source>
        <dbReference type="ARBA" id="ARBA00022695"/>
    </source>
</evidence>
<evidence type="ECO:0000256" key="3">
    <source>
        <dbReference type="ARBA" id="ARBA00022679"/>
    </source>
</evidence>
<evidence type="ECO:0000256" key="1">
    <source>
        <dbReference type="ARBA" id="ARBA00012417"/>
    </source>
</evidence>
<evidence type="ECO:0000256" key="7">
    <source>
        <dbReference type="ARBA" id="ARBA00034754"/>
    </source>
</evidence>
<name>A0AAE3J8N6_9FIRM</name>
<evidence type="ECO:0000259" key="9">
    <source>
        <dbReference type="Pfam" id="PF06144"/>
    </source>
</evidence>
<feature type="domain" description="DNA polymerase III delta subunit-like C-terminal" evidence="10">
    <location>
        <begin position="224"/>
        <end position="337"/>
    </location>
</feature>
<comment type="catalytic activity">
    <reaction evidence="8">
        <text>DNA(n) + a 2'-deoxyribonucleoside 5'-triphosphate = DNA(n+1) + diphosphate</text>
        <dbReference type="Rhea" id="RHEA:22508"/>
        <dbReference type="Rhea" id="RHEA-COMP:17339"/>
        <dbReference type="Rhea" id="RHEA-COMP:17340"/>
        <dbReference type="ChEBI" id="CHEBI:33019"/>
        <dbReference type="ChEBI" id="CHEBI:61560"/>
        <dbReference type="ChEBI" id="CHEBI:173112"/>
        <dbReference type="EC" id="2.7.7.7"/>
    </reaction>
</comment>
<dbReference type="InterPro" id="IPR005790">
    <property type="entry name" value="DNA_polIII_delta"/>
</dbReference>
<keyword evidence="6" id="KW-0239">DNA-directed DNA polymerase</keyword>
<dbReference type="SUPFAM" id="SSF52540">
    <property type="entry name" value="P-loop containing nucleoside triphosphate hydrolases"/>
    <property type="match status" value="1"/>
</dbReference>
<proteinExistence type="inferred from homology"/>
<dbReference type="EC" id="2.7.7.7" evidence="1"/>
<evidence type="ECO:0000256" key="5">
    <source>
        <dbReference type="ARBA" id="ARBA00022705"/>
    </source>
</evidence>